<feature type="region of interest" description="Disordered" evidence="5">
    <location>
        <begin position="1"/>
        <end position="49"/>
    </location>
</feature>
<dbReference type="GO" id="GO:0051010">
    <property type="term" value="F:microtubule plus-end binding"/>
    <property type="evidence" value="ECO:0007669"/>
    <property type="project" value="InterPro"/>
</dbReference>
<evidence type="ECO:0000256" key="3">
    <source>
        <dbReference type="ARBA" id="ARBA00023212"/>
    </source>
</evidence>
<dbReference type="GO" id="GO:0043130">
    <property type="term" value="F:ubiquitin binding"/>
    <property type="evidence" value="ECO:0007669"/>
    <property type="project" value="InterPro"/>
</dbReference>
<sequence>MLSGKRPASAAPANKKGTSAKSGNSKKVDGAGRTETAKSSESPEDIEPAEMSLEEIESRIGSLIQADVISQLKSAVWKERLEGWLLFQLALPLDYLHYSTGYLINMGFIEAISLLKEQVEGLQDLDRSVEILVYLLCAIPGWNEKNVQVQQQVIEVITYLANSAAKFPKKCVVLCLLGISERVADMKTRAHAMKCLTAFSEAVGPGFVFERLYKIMKEHKNPKVLSEGLLWMVSAIEDFGVSHLKLKDLIEFCKDTGLQSSAAATRNATIKVLGGLHKFVGPDIKGFLTDVKPALLSALDVEYQKNPFEFLLTPNLVCLKFNGKCPHSRQFLLTPDLGTSTAPKKTVRASEPSSLSAGGLDGLPREDISVKITPTLLKSLESPDWKVRLESIEAVNKILEEANKRIQPTGTGELFGALRGRLYDSNKNLVMATLTTIGNVASAMGPGVEKASKGILSDILKCLSDNKKHMRESTLSALDAWNAAVHFDKMVPYITSALTDSKLGAEGRKDLFDWSSRQLSGLSEFPDAVHLLKPAATAMMDKSADVRKAADGCVTEILRVSGQEARLCIPSYQIEKNLRDIQGPALALILERVKPYGSFQELVEPSKGGSIGLASKTNTKVAKAASNGVTKHGNRTVTSRAIPAKGLKPDTMLPVQGISVQPQALLNVKDSNKEERERMVRRSKFEEPRIEQIQDLENDMMKYFREDLHRRLLSTDFKKQVDGLEMLQKALPSIGKEIIEVLDILLRWFVLQLCKSNTTCLLKVLEFLPELFDSLKGEAYSLTEAEAAIFLPCLAEKLGHNIEKVREKMRELTKQIVQVYSATKIYTYILDGLRSKNNRTRIECVDLVGFFIDHHGAEISGQLKSLQIVASLTAERDGEIRKAALNTLATGYKILGDDIWRYVGKLTDAQKSMLDDRFKWKVREMEKRGEGRPGEARAALRRSVREN</sequence>
<dbReference type="InterPro" id="IPR045110">
    <property type="entry name" value="XMAP215"/>
</dbReference>
<dbReference type="SUPFAM" id="SSF48371">
    <property type="entry name" value="ARM repeat"/>
    <property type="match status" value="1"/>
</dbReference>
<dbReference type="InterPro" id="IPR048491">
    <property type="entry name" value="XMAP215_CLASP_TOG"/>
</dbReference>
<dbReference type="InterPro" id="IPR034085">
    <property type="entry name" value="TOG"/>
</dbReference>
<name>A0A7J9A7K2_9ROSI</name>
<dbReference type="SMART" id="SM01349">
    <property type="entry name" value="TOG"/>
    <property type="match status" value="3"/>
</dbReference>
<feature type="non-terminal residue" evidence="7">
    <location>
        <position position="947"/>
    </location>
</feature>
<dbReference type="Gene3D" id="1.25.10.10">
    <property type="entry name" value="Leucine-rich Repeat Variant"/>
    <property type="match status" value="3"/>
</dbReference>
<dbReference type="FunFam" id="1.25.10.10:FF:000137">
    <property type="entry name" value="Protein MOR1"/>
    <property type="match status" value="1"/>
</dbReference>
<protein>
    <recommendedName>
        <fullName evidence="6">VHS domain-containing protein</fullName>
    </recommendedName>
</protein>
<dbReference type="PANTHER" id="PTHR12609">
    <property type="entry name" value="MICROTUBULE ASSOCIATED PROTEIN XMAP215"/>
    <property type="match status" value="1"/>
</dbReference>
<dbReference type="GO" id="GO:0005856">
    <property type="term" value="C:cytoskeleton"/>
    <property type="evidence" value="ECO:0007669"/>
    <property type="project" value="UniProtKB-SubCell"/>
</dbReference>
<reference evidence="7 8" key="1">
    <citation type="journal article" date="2019" name="Genome Biol. Evol.">
        <title>Insights into the evolution of the New World diploid cottons (Gossypium, subgenus Houzingenia) based on genome sequencing.</title>
        <authorList>
            <person name="Grover C.E."/>
            <person name="Arick M.A. 2nd"/>
            <person name="Thrash A."/>
            <person name="Conover J.L."/>
            <person name="Sanders W.S."/>
            <person name="Peterson D.G."/>
            <person name="Frelichowski J.E."/>
            <person name="Scheffler J.A."/>
            <person name="Scheffler B.E."/>
            <person name="Wendel J.F."/>
        </authorList>
    </citation>
    <scope>NUCLEOTIDE SEQUENCE [LARGE SCALE GENOMIC DNA]</scope>
    <source>
        <strain evidence="7">4</strain>
        <tissue evidence="7">Leaf</tissue>
    </source>
</reference>
<gene>
    <name evidence="7" type="ORF">Golax_007619</name>
</gene>
<keyword evidence="8" id="KW-1185">Reference proteome</keyword>
<evidence type="ECO:0000256" key="5">
    <source>
        <dbReference type="SAM" id="MobiDB-lite"/>
    </source>
</evidence>
<dbReference type="Pfam" id="PF21041">
    <property type="entry name" value="XMAP215_CLASP_TOG"/>
    <property type="match status" value="2"/>
</dbReference>
<evidence type="ECO:0000256" key="2">
    <source>
        <dbReference type="ARBA" id="ARBA00022490"/>
    </source>
</evidence>
<keyword evidence="4" id="KW-0175">Coiled coil</keyword>
<evidence type="ECO:0000313" key="8">
    <source>
        <dbReference type="Proteomes" id="UP000593574"/>
    </source>
</evidence>
<evidence type="ECO:0000313" key="7">
    <source>
        <dbReference type="EMBL" id="MBA0719975.1"/>
    </source>
</evidence>
<feature type="domain" description="VHS" evidence="6">
    <location>
        <begin position="375"/>
        <end position="497"/>
    </location>
</feature>
<dbReference type="FunFam" id="1.25.10.10:FF:000121">
    <property type="entry name" value="Protein MOR1"/>
    <property type="match status" value="1"/>
</dbReference>
<dbReference type="PROSITE" id="PS50179">
    <property type="entry name" value="VHS"/>
    <property type="match status" value="1"/>
</dbReference>
<comment type="subcellular location">
    <subcellularLocation>
        <location evidence="1">Cytoplasm</location>
        <location evidence="1">Cytoskeleton</location>
    </subcellularLocation>
</comment>
<dbReference type="GO" id="GO:0007051">
    <property type="term" value="P:spindle organization"/>
    <property type="evidence" value="ECO:0007669"/>
    <property type="project" value="InterPro"/>
</dbReference>
<keyword evidence="2" id="KW-0963">Cytoplasm</keyword>
<dbReference type="Proteomes" id="UP000593574">
    <property type="component" value="Unassembled WGS sequence"/>
</dbReference>
<dbReference type="InterPro" id="IPR016024">
    <property type="entry name" value="ARM-type_fold"/>
</dbReference>
<dbReference type="InterPro" id="IPR011989">
    <property type="entry name" value="ARM-like"/>
</dbReference>
<feature type="coiled-coil region" evidence="4">
    <location>
        <begin position="795"/>
        <end position="822"/>
    </location>
</feature>
<dbReference type="FunFam" id="1.25.10.10:FF:000165">
    <property type="entry name" value="Protein MOR1"/>
    <property type="match status" value="1"/>
</dbReference>
<evidence type="ECO:0000256" key="1">
    <source>
        <dbReference type="ARBA" id="ARBA00004245"/>
    </source>
</evidence>
<evidence type="ECO:0000256" key="4">
    <source>
        <dbReference type="SAM" id="Coils"/>
    </source>
</evidence>
<feature type="compositionally biased region" description="Basic and acidic residues" evidence="5">
    <location>
        <begin position="26"/>
        <end position="38"/>
    </location>
</feature>
<feature type="region of interest" description="Disordered" evidence="5">
    <location>
        <begin position="927"/>
        <end position="947"/>
    </location>
</feature>
<keyword evidence="3" id="KW-0206">Cytoskeleton</keyword>
<dbReference type="GO" id="GO:0035091">
    <property type="term" value="F:phosphatidylinositol binding"/>
    <property type="evidence" value="ECO:0007669"/>
    <property type="project" value="InterPro"/>
</dbReference>
<dbReference type="GO" id="GO:0046785">
    <property type="term" value="P:microtubule polymerization"/>
    <property type="evidence" value="ECO:0007669"/>
    <property type="project" value="InterPro"/>
</dbReference>
<dbReference type="GO" id="GO:0030951">
    <property type="term" value="P:establishment or maintenance of microtubule cytoskeleton polarity"/>
    <property type="evidence" value="ECO:0007669"/>
    <property type="project" value="InterPro"/>
</dbReference>
<dbReference type="AlphaFoldDB" id="A0A7J9A7K2"/>
<organism evidence="7 8">
    <name type="scientific">Gossypium laxum</name>
    <dbReference type="NCBI Taxonomy" id="34288"/>
    <lineage>
        <taxon>Eukaryota</taxon>
        <taxon>Viridiplantae</taxon>
        <taxon>Streptophyta</taxon>
        <taxon>Embryophyta</taxon>
        <taxon>Tracheophyta</taxon>
        <taxon>Spermatophyta</taxon>
        <taxon>Magnoliopsida</taxon>
        <taxon>eudicotyledons</taxon>
        <taxon>Gunneridae</taxon>
        <taxon>Pentapetalae</taxon>
        <taxon>rosids</taxon>
        <taxon>malvids</taxon>
        <taxon>Malvales</taxon>
        <taxon>Malvaceae</taxon>
        <taxon>Malvoideae</taxon>
        <taxon>Gossypium</taxon>
    </lineage>
</organism>
<proteinExistence type="predicted"/>
<dbReference type="InterPro" id="IPR002014">
    <property type="entry name" value="VHS_dom"/>
</dbReference>
<dbReference type="EMBL" id="JABEZV010000009">
    <property type="protein sequence ID" value="MBA0719975.1"/>
    <property type="molecule type" value="Genomic_DNA"/>
</dbReference>
<comment type="caution">
    <text evidence="7">The sequence shown here is derived from an EMBL/GenBank/DDBJ whole genome shotgun (WGS) entry which is preliminary data.</text>
</comment>
<accession>A0A7J9A7K2</accession>
<evidence type="ECO:0000259" key="6">
    <source>
        <dbReference type="PROSITE" id="PS50179"/>
    </source>
</evidence>
<dbReference type="GO" id="GO:0061863">
    <property type="term" value="F:microtubule plus end polymerase"/>
    <property type="evidence" value="ECO:0007669"/>
    <property type="project" value="InterPro"/>
</dbReference>
<feature type="compositionally biased region" description="Polar residues" evidence="5">
    <location>
        <begin position="16"/>
        <end position="25"/>
    </location>
</feature>